<keyword evidence="5 11" id="KW-0812">Transmembrane</keyword>
<comment type="subcellular location">
    <subcellularLocation>
        <location evidence="1">Membrane</location>
        <topology evidence="1">Multi-pass membrane protein</topology>
    </subcellularLocation>
</comment>
<evidence type="ECO:0000256" key="7">
    <source>
        <dbReference type="ARBA" id="ARBA00023053"/>
    </source>
</evidence>
<name>A0A0S7BF94_9CHLR</name>
<organism evidence="13">
    <name type="scientific">Longilinea arvoryzae</name>
    <dbReference type="NCBI Taxonomy" id="360412"/>
    <lineage>
        <taxon>Bacteria</taxon>
        <taxon>Bacillati</taxon>
        <taxon>Chloroflexota</taxon>
        <taxon>Anaerolineae</taxon>
        <taxon>Anaerolineales</taxon>
        <taxon>Anaerolineaceae</taxon>
        <taxon>Longilinea</taxon>
    </lineage>
</organism>
<feature type="transmembrane region" description="Helical" evidence="11">
    <location>
        <begin position="185"/>
        <end position="209"/>
    </location>
</feature>
<feature type="transmembrane region" description="Helical" evidence="11">
    <location>
        <begin position="95"/>
        <end position="114"/>
    </location>
</feature>
<comment type="similarity">
    <text evidence="2">Belongs to the monovalent cation:proton antiporter 2 (CPA2) transporter (TC 2.A.37) family.</text>
</comment>
<evidence type="ECO:0000256" key="2">
    <source>
        <dbReference type="ARBA" id="ARBA00005551"/>
    </source>
</evidence>
<keyword evidence="14" id="KW-1185">Reference proteome</keyword>
<dbReference type="InterPro" id="IPR006153">
    <property type="entry name" value="Cation/H_exchanger_TM"/>
</dbReference>
<keyword evidence="9 11" id="KW-0472">Membrane</keyword>
<feature type="transmembrane region" description="Helical" evidence="11">
    <location>
        <begin position="68"/>
        <end position="86"/>
    </location>
</feature>
<keyword evidence="7" id="KW-0915">Sodium</keyword>
<keyword evidence="3" id="KW-0813">Transport</keyword>
<dbReference type="PANTHER" id="PTHR43562:SF3">
    <property type="entry name" value="SODIUM ION_PROTON EXCHANGER (EUROFUNG)"/>
    <property type="match status" value="1"/>
</dbReference>
<evidence type="ECO:0000256" key="9">
    <source>
        <dbReference type="ARBA" id="ARBA00023136"/>
    </source>
</evidence>
<dbReference type="GO" id="GO:0016020">
    <property type="term" value="C:membrane"/>
    <property type="evidence" value="ECO:0007669"/>
    <property type="project" value="UniProtKB-SubCell"/>
</dbReference>
<dbReference type="PANTHER" id="PTHR43562">
    <property type="entry name" value="NAPA-TYPE SODIUM/HYDROGEN ANTIPORTER"/>
    <property type="match status" value="1"/>
</dbReference>
<keyword evidence="8" id="KW-0406">Ion transport</keyword>
<evidence type="ECO:0000256" key="5">
    <source>
        <dbReference type="ARBA" id="ARBA00022692"/>
    </source>
</evidence>
<dbReference type="AlphaFoldDB" id="A0A0S7BF94"/>
<sequence>MSSFLQLAFVLAIIILAAKLGGYLSTRIGQPSVFGELLVGLLLGPSLIDLTHLSFITDIHLGETISQLGELGVLLLMFLAGLELDLRDLMGSSKVSAFSGTLGVILPVGLGLLAGELTGMNFHHAVFLGLTLGATSVSISAQTLMEMKVLRSRVGLGLLGAAVFDDILVILLLSFYLALQGDGSGFLAILLVIGKMILFFALSIAFGVWLLPRLMRQTARLNISQGVISLAIVILLFYGLAAEIIGGMAAITGTFLAGLMFSRTPESDEIKGGLHALAYSFFVPVFFIGIGLSVNVKELDPSALWITLMIILIAILGKTLGAGLGAYLGRFSMLESLQLGIGMVSRGEVGLIVAKVGLDQGLLSPALFSAIVGMVLVTTLVTPPMLRAAFRVPKPPPAVTEPEG</sequence>
<dbReference type="GO" id="GO:0015297">
    <property type="term" value="F:antiporter activity"/>
    <property type="evidence" value="ECO:0007669"/>
    <property type="project" value="UniProtKB-KW"/>
</dbReference>
<evidence type="ECO:0000256" key="1">
    <source>
        <dbReference type="ARBA" id="ARBA00004141"/>
    </source>
</evidence>
<feature type="domain" description="Cation/H+ exchanger transmembrane" evidence="12">
    <location>
        <begin position="16"/>
        <end position="388"/>
    </location>
</feature>
<keyword evidence="10" id="KW-0739">Sodium transport</keyword>
<evidence type="ECO:0000256" key="6">
    <source>
        <dbReference type="ARBA" id="ARBA00022989"/>
    </source>
</evidence>
<dbReference type="InterPro" id="IPR038770">
    <property type="entry name" value="Na+/solute_symporter_sf"/>
</dbReference>
<dbReference type="EMBL" id="DF967972">
    <property type="protein sequence ID" value="GAP14169.1"/>
    <property type="molecule type" value="Genomic_DNA"/>
</dbReference>
<evidence type="ECO:0000256" key="3">
    <source>
        <dbReference type="ARBA" id="ARBA00022448"/>
    </source>
</evidence>
<dbReference type="Gene3D" id="1.20.1530.20">
    <property type="match status" value="1"/>
</dbReference>
<gene>
    <name evidence="13" type="ORF">LARV_01935</name>
</gene>
<keyword evidence="4" id="KW-0050">Antiport</keyword>
<evidence type="ECO:0000256" key="4">
    <source>
        <dbReference type="ARBA" id="ARBA00022449"/>
    </source>
</evidence>
<proteinExistence type="inferred from homology"/>
<feature type="transmembrane region" description="Helical" evidence="11">
    <location>
        <begin position="362"/>
        <end position="381"/>
    </location>
</feature>
<feature type="transmembrane region" description="Helical" evidence="11">
    <location>
        <begin position="37"/>
        <end position="56"/>
    </location>
</feature>
<keyword evidence="6 11" id="KW-1133">Transmembrane helix</keyword>
<evidence type="ECO:0000256" key="11">
    <source>
        <dbReference type="SAM" id="Phobius"/>
    </source>
</evidence>
<dbReference type="STRING" id="360412.LARV_01935"/>
<feature type="transmembrane region" description="Helical" evidence="11">
    <location>
        <begin position="6"/>
        <end position="25"/>
    </location>
</feature>
<dbReference type="Proteomes" id="UP000055060">
    <property type="component" value="Unassembled WGS sequence"/>
</dbReference>
<dbReference type="GO" id="GO:0006814">
    <property type="term" value="P:sodium ion transport"/>
    <property type="evidence" value="ECO:0007669"/>
    <property type="project" value="UniProtKB-KW"/>
</dbReference>
<feature type="transmembrane region" description="Helical" evidence="11">
    <location>
        <begin position="156"/>
        <end position="179"/>
    </location>
</feature>
<evidence type="ECO:0000313" key="13">
    <source>
        <dbReference type="EMBL" id="GAP14169.1"/>
    </source>
</evidence>
<feature type="transmembrane region" description="Helical" evidence="11">
    <location>
        <begin position="274"/>
        <end position="296"/>
    </location>
</feature>
<dbReference type="OrthoDB" id="9793589at2"/>
<accession>A0A0S7BF94</accession>
<dbReference type="RefSeq" id="WP_075073456.1">
    <property type="nucleotide sequence ID" value="NZ_DF967972.1"/>
</dbReference>
<dbReference type="GO" id="GO:1902600">
    <property type="term" value="P:proton transmembrane transport"/>
    <property type="evidence" value="ECO:0007669"/>
    <property type="project" value="InterPro"/>
</dbReference>
<evidence type="ECO:0000259" key="12">
    <source>
        <dbReference type="Pfam" id="PF00999"/>
    </source>
</evidence>
<dbReference type="Pfam" id="PF00999">
    <property type="entry name" value="Na_H_Exchanger"/>
    <property type="match status" value="1"/>
</dbReference>
<evidence type="ECO:0000256" key="10">
    <source>
        <dbReference type="ARBA" id="ARBA00023201"/>
    </source>
</evidence>
<protein>
    <submittedName>
        <fullName evidence="13">Kef-type K+ transport systems, membrane components</fullName>
    </submittedName>
</protein>
<evidence type="ECO:0000313" key="14">
    <source>
        <dbReference type="Proteomes" id="UP000055060"/>
    </source>
</evidence>
<reference evidence="13" key="1">
    <citation type="submission" date="2015-07" db="EMBL/GenBank/DDBJ databases">
        <title>Draft Genome Sequences of Anaerolinea thermolimosa IMO-1, Bellilinea caldifistulae GOMI-1, Leptolinea tardivitalis YMTK-2, Levilinea saccharolytica KIBI-1,Longilinea arvoryzae KOME-1, Previously Described as Members of the Anaerolineaceae (Chloroflexi).</title>
        <authorList>
            <person name="Sekiguchi Y."/>
            <person name="Ohashi A."/>
            <person name="Matsuura N."/>
            <person name="Tourlousse M.D."/>
        </authorList>
    </citation>
    <scope>NUCLEOTIDE SEQUENCE [LARGE SCALE GENOMIC DNA]</scope>
    <source>
        <strain evidence="13">KOME-1</strain>
    </source>
</reference>
<feature type="transmembrane region" description="Helical" evidence="11">
    <location>
        <begin position="302"/>
        <end position="327"/>
    </location>
</feature>
<evidence type="ECO:0000256" key="8">
    <source>
        <dbReference type="ARBA" id="ARBA00023065"/>
    </source>
</evidence>
<feature type="transmembrane region" description="Helical" evidence="11">
    <location>
        <begin position="126"/>
        <end position="144"/>
    </location>
</feature>